<dbReference type="Gene3D" id="2.60.40.10">
    <property type="entry name" value="Immunoglobulins"/>
    <property type="match status" value="16"/>
</dbReference>
<feature type="domain" description="Fibronectin type-III" evidence="5">
    <location>
        <begin position="942"/>
        <end position="1040"/>
    </location>
</feature>
<dbReference type="InterPro" id="IPR003598">
    <property type="entry name" value="Ig_sub2"/>
</dbReference>
<dbReference type="SMART" id="SM00181">
    <property type="entry name" value="EGF"/>
    <property type="match status" value="2"/>
</dbReference>
<feature type="domain" description="Fibronectin type-III" evidence="5">
    <location>
        <begin position="1967"/>
        <end position="2060"/>
    </location>
</feature>
<dbReference type="CDD" id="cd00033">
    <property type="entry name" value="CCP"/>
    <property type="match status" value="1"/>
</dbReference>
<feature type="domain" description="Ig-like" evidence="4">
    <location>
        <begin position="630"/>
        <end position="726"/>
    </location>
</feature>
<dbReference type="SUPFAM" id="SSF49265">
    <property type="entry name" value="Fibronectin type III"/>
    <property type="match status" value="7"/>
</dbReference>
<dbReference type="Pfam" id="PF14670">
    <property type="entry name" value="FXa_inhibition"/>
    <property type="match status" value="1"/>
</dbReference>
<feature type="domain" description="Ig-like" evidence="4">
    <location>
        <begin position="1770"/>
        <end position="1864"/>
    </location>
</feature>
<accession>A0A0M3JYE9</accession>
<dbReference type="InterPro" id="IPR007110">
    <property type="entry name" value="Ig-like_dom"/>
</dbReference>
<dbReference type="InterPro" id="IPR036179">
    <property type="entry name" value="Ig-like_dom_sf"/>
</dbReference>
<dbReference type="SMART" id="SM00409">
    <property type="entry name" value="IG"/>
    <property type="match status" value="6"/>
</dbReference>
<dbReference type="WBParaSite" id="ASIM_0001346601-mRNA-1">
    <property type="protein sequence ID" value="ASIM_0001346601-mRNA-1"/>
    <property type="gene ID" value="ASIM_0001346601"/>
</dbReference>
<dbReference type="PROSITE" id="PS50853">
    <property type="entry name" value="FN3"/>
    <property type="match status" value="10"/>
</dbReference>
<dbReference type="InterPro" id="IPR013151">
    <property type="entry name" value="Immunoglobulin_dom"/>
</dbReference>
<feature type="domain" description="Fibronectin type-III" evidence="5">
    <location>
        <begin position="1341"/>
        <end position="1445"/>
    </location>
</feature>
<dbReference type="SUPFAM" id="SSF57196">
    <property type="entry name" value="EGF/Laminin"/>
    <property type="match status" value="1"/>
</dbReference>
<feature type="domain" description="Ig-like" evidence="4">
    <location>
        <begin position="431"/>
        <end position="527"/>
    </location>
</feature>
<dbReference type="InterPro" id="IPR003599">
    <property type="entry name" value="Ig_sub"/>
</dbReference>
<dbReference type="PANTHER" id="PTHR13817">
    <property type="entry name" value="TITIN"/>
    <property type="match status" value="1"/>
</dbReference>
<dbReference type="InterPro" id="IPR000436">
    <property type="entry name" value="Sushi_SCR_CCP_dom"/>
</dbReference>
<feature type="domain" description="Fibronectin type-III" evidence="5">
    <location>
        <begin position="1660"/>
        <end position="1766"/>
    </location>
</feature>
<dbReference type="CDD" id="cd00063">
    <property type="entry name" value="FN3"/>
    <property type="match status" value="10"/>
</dbReference>
<dbReference type="PROSITE" id="PS50835">
    <property type="entry name" value="IG_LIKE"/>
    <property type="match status" value="7"/>
</dbReference>
<reference evidence="6" key="1">
    <citation type="submission" date="2016-04" db="UniProtKB">
        <authorList>
            <consortium name="WormBaseParasite"/>
        </authorList>
    </citation>
    <scope>IDENTIFICATION</scope>
</reference>
<dbReference type="Pfam" id="PF00041">
    <property type="entry name" value="fn3"/>
    <property type="match status" value="8"/>
</dbReference>
<dbReference type="SUPFAM" id="SSF48726">
    <property type="entry name" value="Immunoglobulin"/>
    <property type="match status" value="6"/>
</dbReference>
<name>A0A0M3JYE9_ANISI</name>
<feature type="domain" description="Ig-like" evidence="4">
    <location>
        <begin position="1153"/>
        <end position="1232"/>
    </location>
</feature>
<feature type="domain" description="Fibronectin type-III" evidence="5">
    <location>
        <begin position="1537"/>
        <end position="1655"/>
    </location>
</feature>
<dbReference type="Gene3D" id="2.10.25.10">
    <property type="entry name" value="Laminin"/>
    <property type="match status" value="2"/>
</dbReference>
<protein>
    <submittedName>
        <fullName evidence="6">Mesocentin (inferred by orthology to a C. elegans protein)</fullName>
    </submittedName>
</protein>
<dbReference type="InterPro" id="IPR003961">
    <property type="entry name" value="FN3_dom"/>
</dbReference>
<evidence type="ECO:0000259" key="5">
    <source>
        <dbReference type="PROSITE" id="PS50853"/>
    </source>
</evidence>
<dbReference type="PANTHER" id="PTHR13817:SF175">
    <property type="entry name" value="IG-LIKE AND FIBRONECTIN TYPE-III DOMAIN-CONTAINING PROTEIN C27B7.7"/>
    <property type="match status" value="1"/>
</dbReference>
<sequence length="2889" mass="315850">LPFNGTGRCVLSADRASHYCGEIEGYNLTISPTAQNQLSCNLSVNQPPFPPPQAGKCRYSLRSGREICYPRYEDLDTTCTDVGYGMVAPPAIKHATVRSMAFVPPDNLRRLIRHYYRQQGRPIPRNTTFSPHSFLFVRYQCEYGYELVDEVDTMFCDNRQWVMTPPKCRGKGLCEADNGGCSHSCLSIQDQAVECKCPKGMVLDADQKTCIRPVPKKLCRNLSSCTCTRIDDSQYACTCPKGEKCLLLHGPPKIYVDPPAPYEISPGGNLNITCSAVAHPFPQIFWQRGDEAVVKTPIKPGTVRSEQILIIKELYRSTTFTCHANNSLGQAERTVEVVVVGPGSAPVLRGIDAGRTSVHVNWDPPVIVNRPVTSYTIYYTNNGHQPIKNWRTLSVDEPTREVTIKDLRPHTQYFLRLRANDKLGPGRLGNPVSLMTRRPAARPQIFIPEGQLVKVPPLTPFRVSCNVTRGDPVPRVAWHSRGRPINSPQKKRFITMEHGGLYESTNFSCVAENEAGKSMRRVQVVVTGPTAPERIRYQIDGNNVDLQWEQPRITNGPMKDYEILYTDDPNRPEDEWQIVRVGSPDIHSMKIPNLREKTDYTFKIRGVNELGPGLPSGKFTLTTWLGARPPSVLLRPSDSIVKDPSNEELIFECDATGVPKPRILWLWSGHLIEDGKDEFRIYDITPLDAQDRSNSKLIAEKTNRAGVATCQAVNPHGSDEKRTEVKILGPGSPPRDIKTATKQNGFTVSWKPPKYPNGKITNYIVYYTKNPDHDLGDWQRVSVDGDKRDVIIMVDDEDTPYNVRVQAATKDGVGIISEAYDVTTGKKPIPLTVQLLIIDPQISETDEETIVEPLQTIRFKCIAEGRPTPQIFYTWLPFNETESGQEPFPIPAYSDRSKPHRYQTIEFQSNTATKRALMCKARNPDGSVDDRHIFNVIKPGSPPDNINTIVDPDNHVTINWDEPKHPNGPVDGYKVYLTADPSKPIEQWQVFDVKDPDANKIEFARGELEPDTPYYVKVAAMGPEGEGVPSESIPFDTVSGAPIDAPSEVFPVVGKDNSIDVSWRGPSVPNGPIESYTVYYTPIDPYTTDDGYKQWDKLVIPTNNVSGNARIDKETYNILPHRQYKVRVAATNDLSEGPASEPVIFQTGSGETPPVIELDPPNNPANVPPRGSISVRCSATGIPHPTVMWIIGANEDVVRGPILQLADLRKDETATCRAENNAGRVQEVLQILVAGPGTPPNEIVALPMDNQQANVEWTTPDNPNGKITEYVVYYGEVPEGETEPSQWQTVKVPGEDIQQHRLTNLKPKTNYAVKVQAVSDRGPGVESDPVKLKTLPLAPPVVEPPKVDVHDNNTVAVKFAAPHDPEDPSRPIKDFVLHYTEDDPKSENAEWKELQWAEPDDDFTVMIPIDGENFKPDTKYAVKVVARGEIDSPPSEPILFQTGDGIIPPEKPIINVDAPDNVLRVPAGTDYTVSCSSYGFPTPVISWIDQNGNPLSDGPMLKLQDVKETVKAKCVAENSGGREETDFEVFVTGPGTAPSNILLSSDRPRMIHVEWDPPTIPNGNITRYIIYYTPLDDQVTNFLNIVYQIGQIPKKPINEWMTHHKTGENLNEGEQTTDLTDFLEPDTAYAVVLQAANQDGPGPYSEQHTIRTMSRAREGPPQELRVEPVGQRSANAAWKKPETTDQQPIGYELFYIKADVKIWEDDLASIGDWSKVPISETDDDKLRYFMDNVLEPDTEYVFKIRAIFPDGPGVFSDACITKTLPDGNAPYIMVSNGDHGVEGTSHIDVLPGSALNVFCNATGQPQPSVKWIRSGNLPIDPSWVEADEKHARWTLKVSNITEDTSFNCVAQSPLGLANWTIKVQMLPDLGPSWKSDFILPKNENGEIALHFTDNLPDYLKEPNDWIIYWTDDPSLPLDQWDQISSDKRPLARITEPKMETGTKYYLIIEQPSEGIRTPTFEMMTPKPASDIRVGTNLNGETVLDFKPAVAAEPIKKYLIKYWPDDDPSAVTYLETPVNVTDQIVVGGLLPNTDYSFMVSAKFDEGDNLPSEPVKIKTPSGDLQCDCAHSCMFGEDDEGIVTTTCYCHNGFKLGEDGKSCELIEEIEEDGVIKVTPPTFISEHEHPEEVSTIPSFYEGRYAKTSDKTLQQEISTEILPTDGKGQILGPDGEPVATDSSGRAIGKDTSVLPTNEHGQVLFIPTETTFKTHPTDEIGREILPIVGPDGIPLPTNSQGEIIDNNGNPINRDDDGQPIGPDGSTLNKNEKGEWVYPVVGRDGQALPTDSNMRPIYPIVTEDGTSFRTNDEGLVVDVDGNVIPTDSAGRPVGEDGSPYPTDDDGNFVVMSVTESADLIFPTDELGHTIYPVVFPDGEMLPTDESGHYVDENGNLIPINEAGLPLGEDGSVLPRDDDGNFVHQGDFVPPTDSSGKPIEIVHGGKKLKYNKEGKFIGPDGSAVPTNKDGLPLDNDKKVLRKSPDGTFILGGREPPADGRTKPLKIIGPNGEPLPTNVYGEVEGPDGKPVPTNQAGEPVNTRGEPLPTDVQGNAIYPAHGIGMETLPTDSSGRPIYPVIGPDGKPLPTNAEGAVVGPDNEPIPTNAAGVPVNSKGQPLPTDNSGNVIFPAKGLDAEIMPTDRSGRPVYPVVGPDGNPLPTNADGVVVGPEGEPLPTNAAGVPVNNRGKPLPTDDQGNVVYPKEGLDAVVLPTDLTGKPVHPVIGPDGEPLPTDANGAFIAPDGRIVPTDEYGAPVNSRGEPLPTDDEGNAILPAKGLDGEPLPTDSKGRPVHPVLAPDGKPLPTNAEGAVVGPDNEPIPTNAAGVPVNSKGQPLPTDNSGNVIFPAKGLDAEIMPTDRSGRPVYPVVGPDGNPLPTNADGVVVGPEGEPLPTNAAGVP</sequence>
<keyword evidence="2" id="KW-1015">Disulfide bond</keyword>
<feature type="domain" description="Fibronectin type-III" evidence="5">
    <location>
        <begin position="342"/>
        <end position="439"/>
    </location>
</feature>
<feature type="region of interest" description="Disordered" evidence="3">
    <location>
        <begin position="2769"/>
        <end position="2794"/>
    </location>
</feature>
<dbReference type="Gene3D" id="2.10.70.10">
    <property type="entry name" value="Complement Module, domain 1"/>
    <property type="match status" value="1"/>
</dbReference>
<feature type="domain" description="Ig-like" evidence="4">
    <location>
        <begin position="252"/>
        <end position="338"/>
    </location>
</feature>
<feature type="region of interest" description="Disordered" evidence="3">
    <location>
        <begin position="2313"/>
        <end position="2335"/>
    </location>
</feature>
<evidence type="ECO:0000256" key="2">
    <source>
        <dbReference type="ARBA" id="ARBA00023157"/>
    </source>
</evidence>
<evidence type="ECO:0000259" key="4">
    <source>
        <dbReference type="PROSITE" id="PS50835"/>
    </source>
</evidence>
<dbReference type="InterPro" id="IPR036116">
    <property type="entry name" value="FN3_sf"/>
</dbReference>
<feature type="region of interest" description="Disordered" evidence="3">
    <location>
        <begin position="2474"/>
        <end position="2539"/>
    </location>
</feature>
<keyword evidence="1" id="KW-0677">Repeat</keyword>
<evidence type="ECO:0000313" key="6">
    <source>
        <dbReference type="WBParaSite" id="ASIM_0001346601-mRNA-1"/>
    </source>
</evidence>
<feature type="domain" description="Fibronectin type-III" evidence="5">
    <location>
        <begin position="730"/>
        <end position="827"/>
    </location>
</feature>
<organism evidence="6">
    <name type="scientific">Anisakis simplex</name>
    <name type="common">Herring worm</name>
    <dbReference type="NCBI Taxonomy" id="6269"/>
    <lineage>
        <taxon>Eukaryota</taxon>
        <taxon>Metazoa</taxon>
        <taxon>Ecdysozoa</taxon>
        <taxon>Nematoda</taxon>
        <taxon>Chromadorea</taxon>
        <taxon>Rhabditida</taxon>
        <taxon>Spirurina</taxon>
        <taxon>Ascaridomorpha</taxon>
        <taxon>Ascaridoidea</taxon>
        <taxon>Anisakidae</taxon>
        <taxon>Anisakis</taxon>
        <taxon>Anisakis simplex complex</taxon>
    </lineage>
</organism>
<dbReference type="InterPro" id="IPR013783">
    <property type="entry name" value="Ig-like_fold"/>
</dbReference>
<dbReference type="InterPro" id="IPR000742">
    <property type="entry name" value="EGF"/>
</dbReference>
<evidence type="ECO:0000256" key="3">
    <source>
        <dbReference type="SAM" id="MobiDB-lite"/>
    </source>
</evidence>
<feature type="domain" description="Fibronectin type-III" evidence="5">
    <location>
        <begin position="528"/>
        <end position="626"/>
    </location>
</feature>
<feature type="domain" description="Ig-like" evidence="4">
    <location>
        <begin position="1452"/>
        <end position="1532"/>
    </location>
</feature>
<feature type="domain" description="Ig-like" evidence="4">
    <location>
        <begin position="840"/>
        <end position="935"/>
    </location>
</feature>
<dbReference type="SMART" id="SM00060">
    <property type="entry name" value="FN3"/>
    <property type="match status" value="10"/>
</dbReference>
<feature type="region of interest" description="Disordered" evidence="3">
    <location>
        <begin position="2845"/>
        <end position="2889"/>
    </location>
</feature>
<evidence type="ECO:0000256" key="1">
    <source>
        <dbReference type="ARBA" id="ARBA00022737"/>
    </source>
</evidence>
<proteinExistence type="predicted"/>
<feature type="domain" description="Fibronectin type-III" evidence="5">
    <location>
        <begin position="1045"/>
        <end position="1150"/>
    </location>
</feature>
<dbReference type="SMART" id="SM00408">
    <property type="entry name" value="IGc2"/>
    <property type="match status" value="6"/>
</dbReference>
<dbReference type="Pfam" id="PF00047">
    <property type="entry name" value="ig"/>
    <property type="match status" value="2"/>
</dbReference>
<dbReference type="InterPro" id="IPR050964">
    <property type="entry name" value="Striated_Muscle_Regulatory"/>
</dbReference>
<feature type="domain" description="Fibronectin type-III" evidence="5">
    <location>
        <begin position="1239"/>
        <end position="1337"/>
    </location>
</feature>